<sequence length="537" mass="62398">MRKKNTHKGTLTIPRCKRIIRPLISKIASLTGLYIKHPFKFDLDIESFDIVQENHGQSVKFINPSTSDDRLLYLKPYLNPEIYQTYVEIFTLFKSIVRAWLETGPPAKTRVPKLSTISSLKVGKMITLGTKSTHYRLNQTALFDAESIPRYLQKYKDELADDIDDWLSMEPQYVMQTHMIDLLYGYVIHLLIFNLRTTLYCLIPVLVHWLQEQDDSHLKSLLRTLLYEFFIFLPIDADQRAVKELTSEVAQHDPSIPIFWLFHGIGYWKRLCFLCKLDSINVSAKLYEPYDSLFIDVLAKTDRLFLTDVIDLPHIYSTLQRNPQHPHNTSLMMSILAQIISLFKKTLDSSRTSTTALRTLQAGINDFTEFVRTWLSLSSDCVFNSLDGGNEETFEALINVLKFMRRHCDGAISYIEDSLLRNRIIKLEDVLSKFKQANSSISDFFFNIRVLQAYYLDNPDLCDLEGVKLPSASHSLAYLMAHNCEFDEVVNLLAWIRDLPNEKGLRMSKLLFREFFKENLVLGEMDVEHVAWELYDL</sequence>
<comment type="caution">
    <text evidence="1">The sequence shown here is derived from an EMBL/GenBank/DDBJ whole genome shotgun (WGS) entry which is preliminary data.</text>
</comment>
<dbReference type="VEuPathDB" id="FungiDB:CJJ09_003241"/>
<proteinExistence type="predicted"/>
<accession>A0A0L0P8D3</accession>
<protein>
    <submittedName>
        <fullName evidence="1">Uncharacterized protein</fullName>
    </submittedName>
</protein>
<dbReference type="Proteomes" id="UP000037122">
    <property type="component" value="Unassembled WGS sequence"/>
</dbReference>
<dbReference type="VEuPathDB" id="FungiDB:CJI97_001625"/>
<dbReference type="VEuPathDB" id="FungiDB:B9J08_002156"/>
<dbReference type="VEuPathDB" id="FungiDB:QG37_00433"/>
<name>A0A0L0P8D3_CANAR</name>
<organism evidence="1 2">
    <name type="scientific">Candidozyma auris</name>
    <name type="common">Yeast</name>
    <name type="synonym">Candida auris</name>
    <dbReference type="NCBI Taxonomy" id="498019"/>
    <lineage>
        <taxon>Eukaryota</taxon>
        <taxon>Fungi</taxon>
        <taxon>Dikarya</taxon>
        <taxon>Ascomycota</taxon>
        <taxon>Saccharomycotina</taxon>
        <taxon>Pichiomycetes</taxon>
        <taxon>Metschnikowiaceae</taxon>
        <taxon>Candidozyma</taxon>
    </lineage>
</organism>
<gene>
    <name evidence="1" type="ORF">QG37_00433</name>
</gene>
<reference evidence="2" key="1">
    <citation type="journal article" date="2015" name="BMC Genomics">
        <title>Draft genome of a commonly misdiagnosed multidrug resistant pathogen Candida auris.</title>
        <authorList>
            <person name="Chatterjee S."/>
            <person name="Alampalli S.V."/>
            <person name="Nageshan R.K."/>
            <person name="Chettiar S.T."/>
            <person name="Joshi S."/>
            <person name="Tatu U.S."/>
        </authorList>
    </citation>
    <scope>NUCLEOTIDE SEQUENCE [LARGE SCALE GENOMIC DNA]</scope>
    <source>
        <strain evidence="2">6684</strain>
    </source>
</reference>
<dbReference type="VEuPathDB" id="FungiDB:CJI96_0002830"/>
<dbReference type="AlphaFoldDB" id="A0A0L0P8D3"/>
<evidence type="ECO:0000313" key="1">
    <source>
        <dbReference type="EMBL" id="KNE02617.1"/>
    </source>
</evidence>
<dbReference type="EMBL" id="LGST01000003">
    <property type="protein sequence ID" value="KNE02617.1"/>
    <property type="molecule type" value="Genomic_DNA"/>
</dbReference>
<dbReference type="VEuPathDB" id="FungiDB:CJJ07_003849"/>
<evidence type="ECO:0000313" key="2">
    <source>
        <dbReference type="Proteomes" id="UP000037122"/>
    </source>
</evidence>